<proteinExistence type="predicted"/>
<keyword evidence="1" id="KW-0472">Membrane</keyword>
<comment type="caution">
    <text evidence="2">The sequence shown here is derived from an EMBL/GenBank/DDBJ whole genome shotgun (WGS) entry which is preliminary data.</text>
</comment>
<organism evidence="2 3">
    <name type="scientific">Caerostris extrusa</name>
    <name type="common">Bark spider</name>
    <name type="synonym">Caerostris bankana</name>
    <dbReference type="NCBI Taxonomy" id="172846"/>
    <lineage>
        <taxon>Eukaryota</taxon>
        <taxon>Metazoa</taxon>
        <taxon>Ecdysozoa</taxon>
        <taxon>Arthropoda</taxon>
        <taxon>Chelicerata</taxon>
        <taxon>Arachnida</taxon>
        <taxon>Araneae</taxon>
        <taxon>Araneomorphae</taxon>
        <taxon>Entelegynae</taxon>
        <taxon>Araneoidea</taxon>
        <taxon>Araneidae</taxon>
        <taxon>Caerostris</taxon>
    </lineage>
</organism>
<dbReference type="Proteomes" id="UP001054945">
    <property type="component" value="Unassembled WGS sequence"/>
</dbReference>
<name>A0AAV4MDA9_CAEEX</name>
<feature type="transmembrane region" description="Helical" evidence="1">
    <location>
        <begin position="32"/>
        <end position="56"/>
    </location>
</feature>
<dbReference type="EMBL" id="BPLR01019644">
    <property type="protein sequence ID" value="GIX70056.1"/>
    <property type="molecule type" value="Genomic_DNA"/>
</dbReference>
<evidence type="ECO:0000313" key="2">
    <source>
        <dbReference type="EMBL" id="GIX70056.1"/>
    </source>
</evidence>
<protein>
    <submittedName>
        <fullName evidence="2">Uncharacterized protein</fullName>
    </submittedName>
</protein>
<keyword evidence="3" id="KW-1185">Reference proteome</keyword>
<gene>
    <name evidence="2" type="ORF">CEXT_410931</name>
</gene>
<reference evidence="2 3" key="1">
    <citation type="submission" date="2021-06" db="EMBL/GenBank/DDBJ databases">
        <title>Caerostris extrusa draft genome.</title>
        <authorList>
            <person name="Kono N."/>
            <person name="Arakawa K."/>
        </authorList>
    </citation>
    <scope>NUCLEOTIDE SEQUENCE [LARGE SCALE GENOMIC DNA]</scope>
</reference>
<keyword evidence="1" id="KW-0812">Transmembrane</keyword>
<evidence type="ECO:0000313" key="3">
    <source>
        <dbReference type="Proteomes" id="UP001054945"/>
    </source>
</evidence>
<dbReference type="AlphaFoldDB" id="A0AAV4MDA9"/>
<evidence type="ECO:0000256" key="1">
    <source>
        <dbReference type="SAM" id="Phobius"/>
    </source>
</evidence>
<sequence>MEREIAIGWQKEGTSNDRSFPGDVRKLETLRMAFAAVAEFLCFLAGFNSFQCFQILRLQMAQLMRSGSVRIFL</sequence>
<keyword evidence="1" id="KW-1133">Transmembrane helix</keyword>
<accession>A0AAV4MDA9</accession>